<comment type="caution">
    <text evidence="7">The sequence shown here is derived from an EMBL/GenBank/DDBJ whole genome shotgun (WGS) entry which is preliminary data.</text>
</comment>
<evidence type="ECO:0000313" key="7">
    <source>
        <dbReference type="EMBL" id="NIH80951.1"/>
    </source>
</evidence>
<dbReference type="PANTHER" id="PTHR30011">
    <property type="entry name" value="ALKANESULFONATE MONOOXYGENASE-RELATED"/>
    <property type="match status" value="1"/>
</dbReference>
<gene>
    <name evidence="7" type="ORF">FHX46_003481</name>
</gene>
<evidence type="ECO:0000256" key="3">
    <source>
        <dbReference type="ARBA" id="ARBA00023002"/>
    </source>
</evidence>
<dbReference type="Gene3D" id="3.20.20.30">
    <property type="entry name" value="Luciferase-like domain"/>
    <property type="match status" value="1"/>
</dbReference>
<dbReference type="GO" id="GO:0004497">
    <property type="term" value="F:monooxygenase activity"/>
    <property type="evidence" value="ECO:0007669"/>
    <property type="project" value="UniProtKB-KW"/>
</dbReference>
<feature type="domain" description="Luciferase-like" evidence="6">
    <location>
        <begin position="19"/>
        <end position="387"/>
    </location>
</feature>
<dbReference type="RefSeq" id="WP_167115969.1">
    <property type="nucleotide sequence ID" value="NZ_JAANOU010000001.1"/>
</dbReference>
<dbReference type="NCBIfam" id="TIGR03860">
    <property type="entry name" value="FMN_nitrolo"/>
    <property type="match status" value="1"/>
</dbReference>
<keyword evidence="1" id="KW-0285">Flavoprotein</keyword>
<evidence type="ECO:0000256" key="1">
    <source>
        <dbReference type="ARBA" id="ARBA00022630"/>
    </source>
</evidence>
<reference evidence="7 8" key="1">
    <citation type="submission" date="2020-03" db="EMBL/GenBank/DDBJ databases">
        <title>Sequencing the genomes of 1000 actinobacteria strains.</title>
        <authorList>
            <person name="Klenk H.-P."/>
        </authorList>
    </citation>
    <scope>NUCLEOTIDE SEQUENCE [LARGE SCALE GENOMIC DNA]</scope>
    <source>
        <strain evidence="7 8">DSM 45668</strain>
    </source>
</reference>
<keyword evidence="2" id="KW-0288">FMN</keyword>
<dbReference type="SUPFAM" id="SSF51679">
    <property type="entry name" value="Bacterial luciferase-like"/>
    <property type="match status" value="1"/>
</dbReference>
<dbReference type="InterPro" id="IPR051260">
    <property type="entry name" value="Diverse_substr_monoxygenases"/>
</dbReference>
<comment type="similarity">
    <text evidence="5">Belongs to the NtaA/SnaA/DszA monooxygenase family.</text>
</comment>
<organism evidence="7 8">
    <name type="scientific">Amycolatopsis viridis</name>
    <dbReference type="NCBI Taxonomy" id="185678"/>
    <lineage>
        <taxon>Bacteria</taxon>
        <taxon>Bacillati</taxon>
        <taxon>Actinomycetota</taxon>
        <taxon>Actinomycetes</taxon>
        <taxon>Pseudonocardiales</taxon>
        <taxon>Pseudonocardiaceae</taxon>
        <taxon>Amycolatopsis</taxon>
    </lineage>
</organism>
<keyword evidence="3" id="KW-0560">Oxidoreductase</keyword>
<keyword evidence="8" id="KW-1185">Reference proteome</keyword>
<dbReference type="Pfam" id="PF00296">
    <property type="entry name" value="Bac_luciferase"/>
    <property type="match status" value="1"/>
</dbReference>
<keyword evidence="4 7" id="KW-0503">Monooxygenase</keyword>
<protein>
    <submittedName>
        <fullName evidence="7">FMN-dependent oxidoreductase (Nitrilotriacetate monooxygenase family)</fullName>
    </submittedName>
</protein>
<dbReference type="InterPro" id="IPR036661">
    <property type="entry name" value="Luciferase-like_sf"/>
</dbReference>
<evidence type="ECO:0000256" key="2">
    <source>
        <dbReference type="ARBA" id="ARBA00022643"/>
    </source>
</evidence>
<accession>A0ABX0SVE9</accession>
<evidence type="ECO:0000256" key="5">
    <source>
        <dbReference type="ARBA" id="ARBA00033748"/>
    </source>
</evidence>
<dbReference type="PANTHER" id="PTHR30011:SF16">
    <property type="entry name" value="C2H2 FINGER DOMAIN TRANSCRIPTION FACTOR (EUROFUNG)-RELATED"/>
    <property type="match status" value="1"/>
</dbReference>
<dbReference type="InterPro" id="IPR011251">
    <property type="entry name" value="Luciferase-like_dom"/>
</dbReference>
<name>A0ABX0SVE9_9PSEU</name>
<evidence type="ECO:0000256" key="4">
    <source>
        <dbReference type="ARBA" id="ARBA00023033"/>
    </source>
</evidence>
<evidence type="ECO:0000313" key="8">
    <source>
        <dbReference type="Proteomes" id="UP000754495"/>
    </source>
</evidence>
<evidence type="ECO:0000259" key="6">
    <source>
        <dbReference type="Pfam" id="PF00296"/>
    </source>
</evidence>
<sequence>MTTAPRTLSLGAFVQGAGGHIAGWRHPEAYAAGQLDFAFHAELARVLERGRFDALFIADVAALWGHQMDALSRSGRAEHFEPLTLLSALSTVTEHIGLVATATTTYNEPFHVARKFASLDHLSHGRAGWNIVTSVVPLEAANFGRSEHLEHELRYRRADEFVEVVRALWDSFADGSLLRDKASGSYYDPAGLRPPHHQGEHFTVRGPLNISRPPQGHPVLFQAGSSQTGMAFGARHGEVLFTLQADLAGAQAFYAGVKKQVAAAGRNPDHVLIWPILFPLVGGTEEEARRKVAELDELVHDDVARRLVQDNIGDLDLTEYPLDGPVPDIPDSNRSKSRRDLLLGLARQENLTIRQLALRISGGATVAGTPEQIADHLELWFTERGADGFNVSFPYLPGPAVDFVDQVVPLLRKRGLVHETYEGSTFRENLGLPRPASQEVAA</sequence>
<dbReference type="Proteomes" id="UP000754495">
    <property type="component" value="Unassembled WGS sequence"/>
</dbReference>
<dbReference type="CDD" id="cd01095">
    <property type="entry name" value="Nitrilotriacetate_monoxgenase"/>
    <property type="match status" value="1"/>
</dbReference>
<dbReference type="PIRSF" id="PIRSF000337">
    <property type="entry name" value="NTA_MOA"/>
    <property type="match status" value="1"/>
</dbReference>
<proteinExistence type="inferred from homology"/>
<dbReference type="InterPro" id="IPR016215">
    <property type="entry name" value="NTA_MOA"/>
</dbReference>
<dbReference type="EMBL" id="JAANOU010000001">
    <property type="protein sequence ID" value="NIH80951.1"/>
    <property type="molecule type" value="Genomic_DNA"/>
</dbReference>